<accession>A0A2X2CDZ0</accession>
<protein>
    <submittedName>
        <fullName evidence="2">Uncharacterized protein</fullName>
    </submittedName>
</protein>
<evidence type="ECO:0000313" key="2">
    <source>
        <dbReference type="EMBL" id="SPZ04951.1"/>
    </source>
</evidence>
<sequence>MKNQTSPSEQGHATRPKRHVAVRTLGWVSGVTPTVAVFREAKTSAIIIWWMINNLVSLIQFNRTEAKADNTLAKASPEQFWDECVRTAAITESSVKTRYRMAYWLSVVLFFAFAASIAMVIMYIGDAWALVRNLLLLNILFIIHVTNLHRLYTAREQRIITILAFMKLMLKRPVLFVPDPLPKSYKLRVSSVKGDTK</sequence>
<reference evidence="2 3" key="1">
    <citation type="submission" date="2018-06" db="EMBL/GenBank/DDBJ databases">
        <authorList>
            <consortium name="Pathogen Informatics"/>
            <person name="Doyle S."/>
        </authorList>
    </citation>
    <scope>NUCLEOTIDE SEQUENCE [LARGE SCALE GENOMIC DNA]</scope>
    <source>
        <strain evidence="2 3">NCTC11842</strain>
    </source>
</reference>
<keyword evidence="1" id="KW-0472">Membrane</keyword>
<keyword evidence="1" id="KW-0812">Transmembrane</keyword>
<dbReference type="RefSeq" id="WP_112297653.1">
    <property type="nucleotide sequence ID" value="NZ_JAKREJ010000009.1"/>
</dbReference>
<keyword evidence="1" id="KW-1133">Transmembrane helix</keyword>
<dbReference type="Proteomes" id="UP000250443">
    <property type="component" value="Unassembled WGS sequence"/>
</dbReference>
<feature type="transmembrane region" description="Helical" evidence="1">
    <location>
        <begin position="102"/>
        <end position="124"/>
    </location>
</feature>
<dbReference type="AlphaFoldDB" id="A0A2X2CDZ0"/>
<evidence type="ECO:0000256" key="1">
    <source>
        <dbReference type="SAM" id="Phobius"/>
    </source>
</evidence>
<dbReference type="EMBL" id="UAUF01000010">
    <property type="protein sequence ID" value="SPZ04951.1"/>
    <property type="molecule type" value="Genomic_DNA"/>
</dbReference>
<name>A0A2X2CDZ0_PSELU</name>
<gene>
    <name evidence="2" type="ORF">NCTC11842_01471</name>
</gene>
<proteinExistence type="predicted"/>
<organism evidence="2 3">
    <name type="scientific">Pseudomonas luteola</name>
    <dbReference type="NCBI Taxonomy" id="47886"/>
    <lineage>
        <taxon>Bacteria</taxon>
        <taxon>Pseudomonadati</taxon>
        <taxon>Pseudomonadota</taxon>
        <taxon>Gammaproteobacteria</taxon>
        <taxon>Pseudomonadales</taxon>
        <taxon>Pseudomonadaceae</taxon>
        <taxon>Pseudomonas</taxon>
    </lineage>
</organism>
<feature type="transmembrane region" description="Helical" evidence="1">
    <location>
        <begin position="130"/>
        <end position="148"/>
    </location>
</feature>
<evidence type="ECO:0000313" key="3">
    <source>
        <dbReference type="Proteomes" id="UP000250443"/>
    </source>
</evidence>